<reference evidence="1" key="1">
    <citation type="submission" date="2018-07" db="EMBL/GenBank/DDBJ databases">
        <authorList>
            <consortium name="Genoscope - CEA"/>
            <person name="William W."/>
        </authorList>
    </citation>
    <scope>NUCLEOTIDE SEQUENCE</scope>
    <source>
        <strain evidence="1">IK1</strain>
    </source>
</reference>
<organism evidence="1">
    <name type="scientific">Uncultured Desulfatiglans sp</name>
    <dbReference type="NCBI Taxonomy" id="1748965"/>
    <lineage>
        <taxon>Bacteria</taxon>
        <taxon>Pseudomonadati</taxon>
        <taxon>Thermodesulfobacteriota</taxon>
        <taxon>Desulfobacteria</taxon>
        <taxon>Desulfatiglandales</taxon>
        <taxon>Desulfatiglandaceae</taxon>
        <taxon>Desulfatiglans</taxon>
        <taxon>environmental samples</taxon>
    </lineage>
</organism>
<dbReference type="EMBL" id="UPXX01000031">
    <property type="protein sequence ID" value="VBB46161.1"/>
    <property type="molecule type" value="Genomic_DNA"/>
</dbReference>
<protein>
    <submittedName>
        <fullName evidence="1">Uncharacterized protein</fullName>
    </submittedName>
</protein>
<proteinExistence type="predicted"/>
<sequence length="72" mass="7951">MGFFAHLGVNLHVCLRGDLQATSAQALDFFDIDKRSSFPDGKADSTGKSFPAFFAPLGIPWFRSIPKIYRAT</sequence>
<gene>
    <name evidence="1" type="ORF">TRIP_B40079</name>
</gene>
<dbReference type="AlphaFoldDB" id="A0A653ADM2"/>
<name>A0A653ADM2_UNCDX</name>
<evidence type="ECO:0000313" key="1">
    <source>
        <dbReference type="EMBL" id="VBB46161.1"/>
    </source>
</evidence>
<accession>A0A653ADM2</accession>